<organism evidence="4 5">
    <name type="scientific">Meripilus lineatus</name>
    <dbReference type="NCBI Taxonomy" id="2056292"/>
    <lineage>
        <taxon>Eukaryota</taxon>
        <taxon>Fungi</taxon>
        <taxon>Dikarya</taxon>
        <taxon>Basidiomycota</taxon>
        <taxon>Agaricomycotina</taxon>
        <taxon>Agaricomycetes</taxon>
        <taxon>Polyporales</taxon>
        <taxon>Meripilaceae</taxon>
        <taxon>Meripilus</taxon>
    </lineage>
</organism>
<evidence type="ECO:0000256" key="1">
    <source>
        <dbReference type="ARBA" id="ARBA00023125"/>
    </source>
</evidence>
<proteinExistence type="predicted"/>
<name>A0AAD5V8Q6_9APHY</name>
<evidence type="ECO:0000256" key="2">
    <source>
        <dbReference type="ARBA" id="ARBA00023172"/>
    </source>
</evidence>
<dbReference type="PANTHER" id="PTHR34605">
    <property type="entry name" value="PHAGE_INTEGRASE DOMAIN-CONTAINING PROTEIN"/>
    <property type="match status" value="1"/>
</dbReference>
<evidence type="ECO:0000313" key="4">
    <source>
        <dbReference type="EMBL" id="KAJ3489107.1"/>
    </source>
</evidence>
<feature type="domain" description="Core-binding (CB)" evidence="3">
    <location>
        <begin position="1"/>
        <end position="76"/>
    </location>
</feature>
<evidence type="ECO:0000313" key="5">
    <source>
        <dbReference type="Proteomes" id="UP001212997"/>
    </source>
</evidence>
<gene>
    <name evidence="4" type="ORF">NLI96_g2341</name>
</gene>
<dbReference type="AlphaFoldDB" id="A0AAD5V8Q6"/>
<dbReference type="GO" id="GO:0003677">
    <property type="term" value="F:DNA binding"/>
    <property type="evidence" value="ECO:0007669"/>
    <property type="project" value="UniProtKB-KW"/>
</dbReference>
<accession>A0AAD5V8Q6</accession>
<dbReference type="InterPro" id="IPR013762">
    <property type="entry name" value="Integrase-like_cat_sf"/>
</dbReference>
<sequence length="333" mass="37224">MEVYAYAYAESTLQLYGSGLLLFHVFCDQKGIQEWHRAPAKAELIQAFIAALIGTYPGGTIQNYVAGIRAWHEINLLSWKMKDINLRSLYKAADNNAPMSARRPPRKPYTIKHLERIIEKLDSSTSLGANVKAVGTSLIYGIARMGELTVKNMEDFDPAKHPQISDVSKIVDDHGNEATSIHLPWTKCGPISGESISYAIQNSLSCPVMALQNHIHINKPQKGEHLFTYTRINPRTKREERVPLTHHKFLACIAEAAKEAGVETLSGHGFRIGGVLEYLLRGLPFDVVKYKGRWASNAFAIYLRRHAEILAPYIQAGGAVQGEFVRIMFPSIR</sequence>
<dbReference type="PROSITE" id="PS51900">
    <property type="entry name" value="CB"/>
    <property type="match status" value="1"/>
</dbReference>
<evidence type="ECO:0000259" key="3">
    <source>
        <dbReference type="PROSITE" id="PS51900"/>
    </source>
</evidence>
<dbReference type="InterPro" id="IPR052925">
    <property type="entry name" value="Phage_Integrase-like_Recomb"/>
</dbReference>
<dbReference type="SUPFAM" id="SSF47823">
    <property type="entry name" value="lambda integrase-like, N-terminal domain"/>
    <property type="match status" value="1"/>
</dbReference>
<comment type="caution">
    <text evidence="4">The sequence shown here is derived from an EMBL/GenBank/DDBJ whole genome shotgun (WGS) entry which is preliminary data.</text>
</comment>
<keyword evidence="1" id="KW-0238">DNA-binding</keyword>
<dbReference type="InterPro" id="IPR044068">
    <property type="entry name" value="CB"/>
</dbReference>
<dbReference type="EMBL" id="JANAWD010000052">
    <property type="protein sequence ID" value="KAJ3489107.1"/>
    <property type="molecule type" value="Genomic_DNA"/>
</dbReference>
<dbReference type="GO" id="GO:0006310">
    <property type="term" value="P:DNA recombination"/>
    <property type="evidence" value="ECO:0007669"/>
    <property type="project" value="UniProtKB-KW"/>
</dbReference>
<reference evidence="4" key="1">
    <citation type="submission" date="2022-07" db="EMBL/GenBank/DDBJ databases">
        <title>Genome Sequence of Physisporinus lineatus.</title>
        <authorList>
            <person name="Buettner E."/>
        </authorList>
    </citation>
    <scope>NUCLEOTIDE SEQUENCE</scope>
    <source>
        <strain evidence="4">VT162</strain>
    </source>
</reference>
<keyword evidence="2" id="KW-0233">DNA recombination</keyword>
<dbReference type="InterPro" id="IPR010998">
    <property type="entry name" value="Integrase_recombinase_N"/>
</dbReference>
<keyword evidence="5" id="KW-1185">Reference proteome</keyword>
<dbReference type="Proteomes" id="UP001212997">
    <property type="component" value="Unassembled WGS sequence"/>
</dbReference>
<dbReference type="PANTHER" id="PTHR34605:SF4">
    <property type="entry name" value="DNA ADENINE METHYLTRANSFERASE"/>
    <property type="match status" value="1"/>
</dbReference>
<dbReference type="GO" id="GO:0015074">
    <property type="term" value="P:DNA integration"/>
    <property type="evidence" value="ECO:0007669"/>
    <property type="project" value="InterPro"/>
</dbReference>
<dbReference type="Gene3D" id="1.10.443.10">
    <property type="entry name" value="Intergrase catalytic core"/>
    <property type="match status" value="1"/>
</dbReference>
<dbReference type="SUPFAM" id="SSF56349">
    <property type="entry name" value="DNA breaking-rejoining enzymes"/>
    <property type="match status" value="1"/>
</dbReference>
<dbReference type="InterPro" id="IPR011010">
    <property type="entry name" value="DNA_brk_join_enz"/>
</dbReference>
<dbReference type="Gene3D" id="1.10.150.130">
    <property type="match status" value="1"/>
</dbReference>
<protein>
    <recommendedName>
        <fullName evidence="3">Core-binding (CB) domain-containing protein</fullName>
    </recommendedName>
</protein>